<dbReference type="PROSITE" id="PS50893">
    <property type="entry name" value="ABC_TRANSPORTER_2"/>
    <property type="match status" value="1"/>
</dbReference>
<reference evidence="6 7" key="1">
    <citation type="submission" date="2016-09" db="EMBL/GenBank/DDBJ databases">
        <title>Alteromonas lipolytica, a new species isolated from sea water.</title>
        <authorList>
            <person name="Wu Y.-H."/>
            <person name="Cheng H."/>
            <person name="Xu X.-W."/>
        </authorList>
    </citation>
    <scope>NUCLEOTIDE SEQUENCE [LARGE SCALE GENOMIC DNA]</scope>
    <source>
        <strain evidence="6 7">JW12</strain>
    </source>
</reference>
<keyword evidence="7" id="KW-1185">Reference proteome</keyword>
<dbReference type="InterPro" id="IPR003439">
    <property type="entry name" value="ABC_transporter-like_ATP-bd"/>
</dbReference>
<protein>
    <recommendedName>
        <fullName evidence="5">ABC transporter domain-containing protein</fullName>
    </recommendedName>
</protein>
<dbReference type="InterPro" id="IPR017871">
    <property type="entry name" value="ABC_transporter-like_CS"/>
</dbReference>
<dbReference type="PANTHER" id="PTHR42788:SF13">
    <property type="entry name" value="ALIPHATIC SULFONATES IMPORT ATP-BINDING PROTEIN SSUB"/>
    <property type="match status" value="1"/>
</dbReference>
<name>A0A1E8FBZ3_9ALTE</name>
<dbReference type="SMART" id="SM00382">
    <property type="entry name" value="AAA"/>
    <property type="match status" value="1"/>
</dbReference>
<dbReference type="InterPro" id="IPR050166">
    <property type="entry name" value="ABC_transporter_ATP-bind"/>
</dbReference>
<dbReference type="GO" id="GO:0016887">
    <property type="term" value="F:ATP hydrolysis activity"/>
    <property type="evidence" value="ECO:0007669"/>
    <property type="project" value="InterPro"/>
</dbReference>
<evidence type="ECO:0000313" key="6">
    <source>
        <dbReference type="EMBL" id="OFI33430.1"/>
    </source>
</evidence>
<dbReference type="PANTHER" id="PTHR42788">
    <property type="entry name" value="TAURINE IMPORT ATP-BINDING PROTEIN-RELATED"/>
    <property type="match status" value="1"/>
</dbReference>
<dbReference type="STRING" id="1856405.BFC17_04000"/>
<evidence type="ECO:0000256" key="1">
    <source>
        <dbReference type="ARBA" id="ARBA00005417"/>
    </source>
</evidence>
<gene>
    <name evidence="6" type="ORF">BFC17_04000</name>
</gene>
<keyword evidence="4" id="KW-0067">ATP-binding</keyword>
<dbReference type="PROSITE" id="PS00211">
    <property type="entry name" value="ABC_TRANSPORTER_1"/>
    <property type="match status" value="1"/>
</dbReference>
<comment type="caution">
    <text evidence="6">The sequence shown here is derived from an EMBL/GenBank/DDBJ whole genome shotgun (WGS) entry which is preliminary data.</text>
</comment>
<dbReference type="Pfam" id="PF00005">
    <property type="entry name" value="ABC_tran"/>
    <property type="match status" value="1"/>
</dbReference>
<dbReference type="Proteomes" id="UP000176037">
    <property type="component" value="Unassembled WGS sequence"/>
</dbReference>
<evidence type="ECO:0000256" key="3">
    <source>
        <dbReference type="ARBA" id="ARBA00022741"/>
    </source>
</evidence>
<accession>A0A1E8FBZ3</accession>
<dbReference type="SUPFAM" id="SSF52540">
    <property type="entry name" value="P-loop containing nucleoside triphosphate hydrolases"/>
    <property type="match status" value="1"/>
</dbReference>
<keyword evidence="2" id="KW-0813">Transport</keyword>
<feature type="domain" description="ABC transporter" evidence="5">
    <location>
        <begin position="7"/>
        <end position="229"/>
    </location>
</feature>
<dbReference type="RefSeq" id="WP_070177806.1">
    <property type="nucleotide sequence ID" value="NZ_BMJR01000002.1"/>
</dbReference>
<evidence type="ECO:0000313" key="7">
    <source>
        <dbReference type="Proteomes" id="UP000176037"/>
    </source>
</evidence>
<dbReference type="InterPro" id="IPR003593">
    <property type="entry name" value="AAA+_ATPase"/>
</dbReference>
<evidence type="ECO:0000256" key="2">
    <source>
        <dbReference type="ARBA" id="ARBA00022448"/>
    </source>
</evidence>
<keyword evidence="3" id="KW-0547">Nucleotide-binding</keyword>
<comment type="similarity">
    <text evidence="1">Belongs to the ABC transporter superfamily.</text>
</comment>
<dbReference type="InterPro" id="IPR027417">
    <property type="entry name" value="P-loop_NTPase"/>
</dbReference>
<dbReference type="EMBL" id="MJIC01000015">
    <property type="protein sequence ID" value="OFI33430.1"/>
    <property type="molecule type" value="Genomic_DNA"/>
</dbReference>
<proteinExistence type="inferred from homology"/>
<evidence type="ECO:0000259" key="5">
    <source>
        <dbReference type="PROSITE" id="PS50893"/>
    </source>
</evidence>
<dbReference type="GO" id="GO:0005524">
    <property type="term" value="F:ATP binding"/>
    <property type="evidence" value="ECO:0007669"/>
    <property type="project" value="UniProtKB-KW"/>
</dbReference>
<sequence>MALTYPIHIHSKTFSNESTPVIRDLEVALPGGEFVSLLGPSGAGKSTFLNILAGLDKDFEGNAALKQENGQPARISLMFQEPRLMPWLTICDNIMLVCEGTKTQRKHQALHWLQQVGLSGAENQYPAQLSGGMLKRAALARAFAYEPDVLLMDEPFSSLDIPAADSLRALLTQLHQARRITVVYVTHDINEALMLSDRILLLSSHPMQIIRDVAITEPHPRNVQSPALLALSQGFKQALTHPA</sequence>
<evidence type="ECO:0000256" key="4">
    <source>
        <dbReference type="ARBA" id="ARBA00022840"/>
    </source>
</evidence>
<dbReference type="Gene3D" id="3.40.50.300">
    <property type="entry name" value="P-loop containing nucleotide triphosphate hydrolases"/>
    <property type="match status" value="1"/>
</dbReference>
<dbReference type="AlphaFoldDB" id="A0A1E8FBZ3"/>
<organism evidence="6 7">
    <name type="scientific">Alteromonas lipolytica</name>
    <dbReference type="NCBI Taxonomy" id="1856405"/>
    <lineage>
        <taxon>Bacteria</taxon>
        <taxon>Pseudomonadati</taxon>
        <taxon>Pseudomonadota</taxon>
        <taxon>Gammaproteobacteria</taxon>
        <taxon>Alteromonadales</taxon>
        <taxon>Alteromonadaceae</taxon>
        <taxon>Alteromonas/Salinimonas group</taxon>
        <taxon>Alteromonas</taxon>
    </lineage>
</organism>
<dbReference type="OrthoDB" id="9802264at2"/>